<dbReference type="InterPro" id="IPR041468">
    <property type="entry name" value="HTH_ParB/Spo0J"/>
</dbReference>
<proteinExistence type="inferred from homology"/>
<dbReference type="Pfam" id="PF17762">
    <property type="entry name" value="HTH_ParB"/>
    <property type="match status" value="1"/>
</dbReference>
<organism evidence="5 6">
    <name type="scientific">Alistipes putredinis</name>
    <dbReference type="NCBI Taxonomy" id="28117"/>
    <lineage>
        <taxon>Bacteria</taxon>
        <taxon>Pseudomonadati</taxon>
        <taxon>Bacteroidota</taxon>
        <taxon>Bacteroidia</taxon>
        <taxon>Bacteroidales</taxon>
        <taxon>Rikenellaceae</taxon>
        <taxon>Alistipes</taxon>
    </lineage>
</organism>
<dbReference type="Gene3D" id="3.90.1530.30">
    <property type="match status" value="1"/>
</dbReference>
<dbReference type="GO" id="GO:0007059">
    <property type="term" value="P:chromosome segregation"/>
    <property type="evidence" value="ECO:0007669"/>
    <property type="project" value="UniProtKB-KW"/>
</dbReference>
<dbReference type="Proteomes" id="UP000187417">
    <property type="component" value="Unassembled WGS sequence"/>
</dbReference>
<dbReference type="CDD" id="cd16393">
    <property type="entry name" value="SPO0J_N"/>
    <property type="match status" value="1"/>
</dbReference>
<evidence type="ECO:0000313" key="6">
    <source>
        <dbReference type="Proteomes" id="UP000187417"/>
    </source>
</evidence>
<dbReference type="InterPro" id="IPR003115">
    <property type="entry name" value="ParB_N"/>
</dbReference>
<dbReference type="EMBL" id="MNQH01000004">
    <property type="protein sequence ID" value="OKY95630.1"/>
    <property type="molecule type" value="Genomic_DNA"/>
</dbReference>
<comment type="caution">
    <text evidence="5">The sequence shown here is derived from an EMBL/GenBank/DDBJ whole genome shotgun (WGS) entry which is preliminary data.</text>
</comment>
<sequence length="298" mass="33553">MKQKGLGRGLDAIFGSEHLDARLKPMTEMAEISVSAIFPNPTQPRTEFDEEALEELADSIRTLGVIQPITVKRTDDGRYLIISGERRWRAARKAGLESLPAYIREVDDENLHAMALVENIQREDLNAIEIALGMQRLIDECNLTQEALSEKVGKKRSTVSNYMRLLKLPNEVQLALKEGLISMGHAKAIAGAPEELQLRLLKKCIRKGLSVRQIEELVRALTDPAAKPAAPAEDEEYPESYARLVEQLEKFFSQEISIKRSKNGGGRIVIDFSDDRDIDRFIEKFEKRGASAEIRNNK</sequence>
<feature type="domain" description="HTH cro/C1-type" evidence="4">
    <location>
        <begin position="134"/>
        <end position="162"/>
    </location>
</feature>
<name>A0A1Q6F9R7_9BACT</name>
<keyword evidence="2" id="KW-0159">Chromosome partition</keyword>
<protein>
    <submittedName>
        <fullName evidence="5">Chromosome partitioning protein ParB</fullName>
    </submittedName>
</protein>
<dbReference type="InterPro" id="IPR001387">
    <property type="entry name" value="Cro/C1-type_HTH"/>
</dbReference>
<dbReference type="PANTHER" id="PTHR33375">
    <property type="entry name" value="CHROMOSOME-PARTITIONING PROTEIN PARB-RELATED"/>
    <property type="match status" value="1"/>
</dbReference>
<keyword evidence="3" id="KW-0238">DNA-binding</keyword>
<dbReference type="SUPFAM" id="SSF110849">
    <property type="entry name" value="ParB/Sulfiredoxin"/>
    <property type="match status" value="1"/>
</dbReference>
<evidence type="ECO:0000313" key="5">
    <source>
        <dbReference type="EMBL" id="OKY95630.1"/>
    </source>
</evidence>
<dbReference type="InterPro" id="IPR050336">
    <property type="entry name" value="Chromosome_partition/occlusion"/>
</dbReference>
<dbReference type="GO" id="GO:0003677">
    <property type="term" value="F:DNA binding"/>
    <property type="evidence" value="ECO:0007669"/>
    <property type="project" value="UniProtKB-KW"/>
</dbReference>
<dbReference type="NCBIfam" id="TIGR00180">
    <property type="entry name" value="parB_part"/>
    <property type="match status" value="1"/>
</dbReference>
<dbReference type="GO" id="GO:0005694">
    <property type="term" value="C:chromosome"/>
    <property type="evidence" value="ECO:0007669"/>
    <property type="project" value="TreeGrafter"/>
</dbReference>
<dbReference type="RefSeq" id="WP_004328758.1">
    <property type="nucleotide sequence ID" value="NZ_BAAFKT010000001.1"/>
</dbReference>
<dbReference type="AlphaFoldDB" id="A0A1Q6F9R7"/>
<dbReference type="GO" id="GO:0045881">
    <property type="term" value="P:positive regulation of sporulation resulting in formation of a cellular spore"/>
    <property type="evidence" value="ECO:0007669"/>
    <property type="project" value="TreeGrafter"/>
</dbReference>
<dbReference type="FunFam" id="3.90.1530.30:FF:000001">
    <property type="entry name" value="Chromosome partitioning protein ParB"/>
    <property type="match status" value="1"/>
</dbReference>
<accession>A0A1Q6F9R7</accession>
<dbReference type="InterPro" id="IPR036086">
    <property type="entry name" value="ParB/Sulfiredoxin_sf"/>
</dbReference>
<evidence type="ECO:0000256" key="1">
    <source>
        <dbReference type="ARBA" id="ARBA00006295"/>
    </source>
</evidence>
<dbReference type="InterPro" id="IPR004437">
    <property type="entry name" value="ParB/RepB/Spo0J"/>
</dbReference>
<dbReference type="SMART" id="SM00470">
    <property type="entry name" value="ParB"/>
    <property type="match status" value="1"/>
</dbReference>
<dbReference type="Gene3D" id="1.10.10.2830">
    <property type="match status" value="1"/>
</dbReference>
<dbReference type="Pfam" id="PF02195">
    <property type="entry name" value="ParB_N"/>
    <property type="match status" value="1"/>
</dbReference>
<reference evidence="5 6" key="1">
    <citation type="journal article" date="2016" name="Nat. Biotechnol.">
        <title>Measurement of bacterial replication rates in microbial communities.</title>
        <authorList>
            <person name="Brown C.T."/>
            <person name="Olm M.R."/>
            <person name="Thomas B.C."/>
            <person name="Banfield J.F."/>
        </authorList>
    </citation>
    <scope>NUCLEOTIDE SEQUENCE [LARGE SCALE GENOMIC DNA]</scope>
    <source>
        <strain evidence="5">CAG:67_53_122</strain>
    </source>
</reference>
<evidence type="ECO:0000259" key="4">
    <source>
        <dbReference type="PROSITE" id="PS50943"/>
    </source>
</evidence>
<dbReference type="PROSITE" id="PS50943">
    <property type="entry name" value="HTH_CROC1"/>
    <property type="match status" value="1"/>
</dbReference>
<comment type="similarity">
    <text evidence="1">Belongs to the ParB family.</text>
</comment>
<dbReference type="STRING" id="28117.BHV66_03425"/>
<evidence type="ECO:0000256" key="2">
    <source>
        <dbReference type="ARBA" id="ARBA00022829"/>
    </source>
</evidence>
<dbReference type="FunFam" id="1.10.10.2830:FF:000001">
    <property type="entry name" value="Chromosome partitioning protein ParB"/>
    <property type="match status" value="1"/>
</dbReference>
<evidence type="ECO:0000256" key="3">
    <source>
        <dbReference type="ARBA" id="ARBA00023125"/>
    </source>
</evidence>
<dbReference type="PANTHER" id="PTHR33375:SF1">
    <property type="entry name" value="CHROMOSOME-PARTITIONING PROTEIN PARB-RELATED"/>
    <property type="match status" value="1"/>
</dbReference>
<dbReference type="GeneID" id="73803078"/>
<gene>
    <name evidence="5" type="ORF">BHV66_03425</name>
</gene>